<reference evidence="1 2" key="1">
    <citation type="journal article" date="2019" name="Commun. Biol.">
        <title>The bagworm genome reveals a unique fibroin gene that provides high tensile strength.</title>
        <authorList>
            <person name="Kono N."/>
            <person name="Nakamura H."/>
            <person name="Ohtoshi R."/>
            <person name="Tomita M."/>
            <person name="Numata K."/>
            <person name="Arakawa K."/>
        </authorList>
    </citation>
    <scope>NUCLEOTIDE SEQUENCE [LARGE SCALE GENOMIC DNA]</scope>
</reference>
<proteinExistence type="predicted"/>
<name>A0A4C2A8I7_EUMVA</name>
<organism evidence="1 2">
    <name type="scientific">Eumeta variegata</name>
    <name type="common">Bagworm moth</name>
    <name type="synonym">Eumeta japonica</name>
    <dbReference type="NCBI Taxonomy" id="151549"/>
    <lineage>
        <taxon>Eukaryota</taxon>
        <taxon>Metazoa</taxon>
        <taxon>Ecdysozoa</taxon>
        <taxon>Arthropoda</taxon>
        <taxon>Hexapoda</taxon>
        <taxon>Insecta</taxon>
        <taxon>Pterygota</taxon>
        <taxon>Neoptera</taxon>
        <taxon>Endopterygota</taxon>
        <taxon>Lepidoptera</taxon>
        <taxon>Glossata</taxon>
        <taxon>Ditrysia</taxon>
        <taxon>Tineoidea</taxon>
        <taxon>Psychidae</taxon>
        <taxon>Oiketicinae</taxon>
        <taxon>Eumeta</taxon>
    </lineage>
</organism>
<evidence type="ECO:0000313" key="2">
    <source>
        <dbReference type="Proteomes" id="UP000299102"/>
    </source>
</evidence>
<keyword evidence="2" id="KW-1185">Reference proteome</keyword>
<accession>A0A4C2A8I7</accession>
<dbReference type="AlphaFoldDB" id="A0A4C2A8I7"/>
<protein>
    <submittedName>
        <fullName evidence="1">Uncharacterized protein</fullName>
    </submittedName>
</protein>
<sequence length="120" mass="13379">MLQGSRAITIREFAPVCVSLRVLFVYASIVDYAKRNIIMIWSRSRAAGDHPGAIYAGTYHNHLERLVSRCGYSVVFIPIKKLASDVSPTVVLGMCLFRVSRAFSISRRSRILKPDLAAAH</sequence>
<evidence type="ECO:0000313" key="1">
    <source>
        <dbReference type="EMBL" id="GBP95643.1"/>
    </source>
</evidence>
<dbReference type="Proteomes" id="UP000299102">
    <property type="component" value="Unassembled WGS sequence"/>
</dbReference>
<dbReference type="EMBL" id="BGZK01002664">
    <property type="protein sequence ID" value="GBP95643.1"/>
    <property type="molecule type" value="Genomic_DNA"/>
</dbReference>
<comment type="caution">
    <text evidence="1">The sequence shown here is derived from an EMBL/GenBank/DDBJ whole genome shotgun (WGS) entry which is preliminary data.</text>
</comment>
<gene>
    <name evidence="1" type="ORF">EVAR_13070_1</name>
</gene>